<feature type="coiled-coil region" evidence="1">
    <location>
        <begin position="102"/>
        <end position="136"/>
    </location>
</feature>
<dbReference type="InterPro" id="IPR058912">
    <property type="entry name" value="HTH_animal"/>
</dbReference>
<evidence type="ECO:0000313" key="4">
    <source>
        <dbReference type="EMBL" id="CAJ0967017.1"/>
    </source>
</evidence>
<dbReference type="PANTHER" id="PTHR21301:SF12">
    <property type="match status" value="1"/>
</dbReference>
<sequence length="689" mass="80778">MDANPMEPGVFNYTSEDAERILSGVMGDAAFLKTPSIIEMKKRYENDSRRLITLQLHLTTLGQYYKEQKIPRGLRSNVRPNLFLDNPTFCTRFTMISNIYAMDVMLLNIEFLQGDIKKLQQNITEGEIKIKEIMKIEEWTIFKEKVDKDMYKFRGDLEETKRKKWSRDNGDYETGQVYAWQFDNSKVPWRKRGQLERKDDNDTNDYIPNNCFIPLREYRWKGGRKRRGGKRHNRSQKENRKKQTTTTSTETTEPQETRIELVVNISSKELTDMQVSVLSKGLSFSPCSHTDWFDLQLDLARFFRTIKLKQWFSNKDIIMKNRTCEFDMGTLELRNKGSFTPCASPAAIDAFEKVVTMEVEELRNKNEGTYRHPNILKEEFLALQELVHDGDIIIKPADKGGAVVVMDRSMYLTEVSRQLADTEVYQKMDGDPKFKISKEIESCLKEALDIFVIDQELYEYLWVEIPKTPMLYVIPKIHKRLDNPPGRPIISGVGSIFNKMGIFLDRIFNPIVKRGTEVMLNEFHQYLNTIDETIKFTLVSSTKEMQFLDVLVIQKNNELITKLYVKNTDRNNLLVYDSQHPRKIIESIPLSQLLRVRRIVKKEEDVDEALETLITKFIERGYPRKLLNSVKEKVKKEDRKILITKDIPIPERKTSPVDMWNYGGFKLHINMKLLIIDFRVVEIYNEGLQ</sequence>
<keyword evidence="5" id="KW-1185">Reference proteome</keyword>
<dbReference type="EMBL" id="CAUEEQ010077996">
    <property type="protein sequence ID" value="CAJ0967017.1"/>
    <property type="molecule type" value="Genomic_DNA"/>
</dbReference>
<feature type="region of interest" description="Disordered" evidence="2">
    <location>
        <begin position="222"/>
        <end position="255"/>
    </location>
</feature>
<feature type="compositionally biased region" description="Basic residues" evidence="2">
    <location>
        <begin position="222"/>
        <end position="243"/>
    </location>
</feature>
<feature type="domain" description="Helix-turn-helix" evidence="3">
    <location>
        <begin position="573"/>
        <end position="629"/>
    </location>
</feature>
<keyword evidence="1" id="KW-0175">Coiled coil</keyword>
<evidence type="ECO:0000256" key="2">
    <source>
        <dbReference type="SAM" id="MobiDB-lite"/>
    </source>
</evidence>
<protein>
    <recommendedName>
        <fullName evidence="3">Helix-turn-helix domain-containing protein</fullName>
    </recommendedName>
</protein>
<evidence type="ECO:0000313" key="5">
    <source>
        <dbReference type="Proteomes" id="UP001176940"/>
    </source>
</evidence>
<dbReference type="Proteomes" id="UP001176940">
    <property type="component" value="Unassembled WGS sequence"/>
</dbReference>
<comment type="caution">
    <text evidence="4">The sequence shown here is derived from an EMBL/GenBank/DDBJ whole genome shotgun (WGS) entry which is preliminary data.</text>
</comment>
<name>A0ABN9MK49_9NEOB</name>
<dbReference type="PANTHER" id="PTHR21301">
    <property type="entry name" value="REVERSE TRANSCRIPTASE"/>
    <property type="match status" value="1"/>
</dbReference>
<feature type="compositionally biased region" description="Low complexity" evidence="2">
    <location>
        <begin position="244"/>
        <end position="254"/>
    </location>
</feature>
<organism evidence="4 5">
    <name type="scientific">Ranitomeya imitator</name>
    <name type="common">mimic poison frog</name>
    <dbReference type="NCBI Taxonomy" id="111125"/>
    <lineage>
        <taxon>Eukaryota</taxon>
        <taxon>Metazoa</taxon>
        <taxon>Chordata</taxon>
        <taxon>Craniata</taxon>
        <taxon>Vertebrata</taxon>
        <taxon>Euteleostomi</taxon>
        <taxon>Amphibia</taxon>
        <taxon>Batrachia</taxon>
        <taxon>Anura</taxon>
        <taxon>Neobatrachia</taxon>
        <taxon>Hyloidea</taxon>
        <taxon>Dendrobatidae</taxon>
        <taxon>Dendrobatinae</taxon>
        <taxon>Ranitomeya</taxon>
    </lineage>
</organism>
<proteinExistence type="predicted"/>
<reference evidence="4" key="1">
    <citation type="submission" date="2023-07" db="EMBL/GenBank/DDBJ databases">
        <authorList>
            <person name="Stuckert A."/>
        </authorList>
    </citation>
    <scope>NUCLEOTIDE SEQUENCE</scope>
</reference>
<evidence type="ECO:0000256" key="1">
    <source>
        <dbReference type="SAM" id="Coils"/>
    </source>
</evidence>
<dbReference type="Pfam" id="PF26215">
    <property type="entry name" value="HTH_animal"/>
    <property type="match status" value="1"/>
</dbReference>
<evidence type="ECO:0000259" key="3">
    <source>
        <dbReference type="Pfam" id="PF26215"/>
    </source>
</evidence>
<gene>
    <name evidence="4" type="ORF">RIMI_LOCUS21901144</name>
</gene>
<accession>A0ABN9MK49</accession>